<feature type="transmembrane region" description="Helical" evidence="7">
    <location>
        <begin position="12"/>
        <end position="29"/>
    </location>
</feature>
<keyword evidence="4 7" id="KW-0812">Transmembrane</keyword>
<sequence>MGFIYVPLPLPWMVCGWLAAGGLLAYAVWTRPLRRLRNDTLQHLWLATVVTLSVLWAIDQWFSDGPAFHLLGAALMVTLFDWALALIGMNVMIVLSALVLDAPLDTLGLTLLMLGAVPVLVALLLQRVMSAWLPHSRIVFVGGYGFVAPAASLIATALSGVVLHTALSGAWTGFPHAFWDQVLWVAGGEAWFSGMLTAILAVYKPAWVTTYDDHRYHLDRR</sequence>
<evidence type="ECO:0000256" key="2">
    <source>
        <dbReference type="ARBA" id="ARBA00022448"/>
    </source>
</evidence>
<keyword evidence="9" id="KW-1185">Reference proteome</keyword>
<evidence type="ECO:0000256" key="5">
    <source>
        <dbReference type="ARBA" id="ARBA00022989"/>
    </source>
</evidence>
<feature type="transmembrane region" description="Helical" evidence="7">
    <location>
        <begin position="138"/>
        <end position="162"/>
    </location>
</feature>
<dbReference type="Gene3D" id="1.10.1760.20">
    <property type="match status" value="1"/>
</dbReference>
<keyword evidence="6 7" id="KW-0472">Membrane</keyword>
<dbReference type="Pfam" id="PF01891">
    <property type="entry name" value="CbiM"/>
    <property type="match status" value="1"/>
</dbReference>
<keyword evidence="2" id="KW-0813">Transport</keyword>
<accession>A0A6S7B569</accession>
<proteinExistence type="predicted"/>
<feature type="transmembrane region" description="Helical" evidence="7">
    <location>
        <begin position="106"/>
        <end position="126"/>
    </location>
</feature>
<evidence type="ECO:0000313" key="9">
    <source>
        <dbReference type="Proteomes" id="UP000494115"/>
    </source>
</evidence>
<feature type="transmembrane region" description="Helical" evidence="7">
    <location>
        <begin position="41"/>
        <end position="58"/>
    </location>
</feature>
<evidence type="ECO:0000256" key="4">
    <source>
        <dbReference type="ARBA" id="ARBA00022692"/>
    </source>
</evidence>
<keyword evidence="3" id="KW-1003">Cell membrane</keyword>
<keyword evidence="5 7" id="KW-1133">Transmembrane helix</keyword>
<dbReference type="GO" id="GO:0005886">
    <property type="term" value="C:plasma membrane"/>
    <property type="evidence" value="ECO:0007669"/>
    <property type="project" value="UniProtKB-SubCell"/>
</dbReference>
<feature type="transmembrane region" description="Helical" evidence="7">
    <location>
        <begin position="182"/>
        <end position="203"/>
    </location>
</feature>
<evidence type="ECO:0000256" key="6">
    <source>
        <dbReference type="ARBA" id="ARBA00023136"/>
    </source>
</evidence>
<dbReference type="EMBL" id="CADIKM010000007">
    <property type="protein sequence ID" value="CAB3785941.1"/>
    <property type="molecule type" value="Genomic_DNA"/>
</dbReference>
<dbReference type="InterPro" id="IPR002751">
    <property type="entry name" value="CbiM/NikMN"/>
</dbReference>
<evidence type="ECO:0008006" key="10">
    <source>
        <dbReference type="Google" id="ProtNLM"/>
    </source>
</evidence>
<dbReference type="Proteomes" id="UP000494115">
    <property type="component" value="Unassembled WGS sequence"/>
</dbReference>
<dbReference type="GO" id="GO:0000041">
    <property type="term" value="P:transition metal ion transport"/>
    <property type="evidence" value="ECO:0007669"/>
    <property type="project" value="InterPro"/>
</dbReference>
<gene>
    <name evidence="8" type="ORF">LMG28138_02098</name>
</gene>
<evidence type="ECO:0000313" key="8">
    <source>
        <dbReference type="EMBL" id="CAB3785941.1"/>
    </source>
</evidence>
<evidence type="ECO:0000256" key="3">
    <source>
        <dbReference type="ARBA" id="ARBA00022475"/>
    </source>
</evidence>
<evidence type="ECO:0000256" key="7">
    <source>
        <dbReference type="SAM" id="Phobius"/>
    </source>
</evidence>
<reference evidence="8 9" key="1">
    <citation type="submission" date="2020-04" db="EMBL/GenBank/DDBJ databases">
        <authorList>
            <person name="De Canck E."/>
        </authorList>
    </citation>
    <scope>NUCLEOTIDE SEQUENCE [LARGE SCALE GENOMIC DNA]</scope>
    <source>
        <strain evidence="8 9">LMG 28138</strain>
    </source>
</reference>
<organism evidence="8 9">
    <name type="scientific">Pararobbsia alpina</name>
    <dbReference type="NCBI Taxonomy" id="621374"/>
    <lineage>
        <taxon>Bacteria</taxon>
        <taxon>Pseudomonadati</taxon>
        <taxon>Pseudomonadota</taxon>
        <taxon>Betaproteobacteria</taxon>
        <taxon>Burkholderiales</taxon>
        <taxon>Burkholderiaceae</taxon>
        <taxon>Pararobbsia</taxon>
    </lineage>
</organism>
<feature type="transmembrane region" description="Helical" evidence="7">
    <location>
        <begin position="70"/>
        <end position="100"/>
    </location>
</feature>
<name>A0A6S7B569_9BURK</name>
<protein>
    <recommendedName>
        <fullName evidence="10">Cobalt transport protein CbiM</fullName>
    </recommendedName>
</protein>
<dbReference type="RefSeq" id="WP_175104690.1">
    <property type="nucleotide sequence ID" value="NZ_CADIKM010000007.1"/>
</dbReference>
<evidence type="ECO:0000256" key="1">
    <source>
        <dbReference type="ARBA" id="ARBA00004651"/>
    </source>
</evidence>
<dbReference type="AlphaFoldDB" id="A0A6S7B569"/>
<comment type="subcellular location">
    <subcellularLocation>
        <location evidence="1">Cell membrane</location>
        <topology evidence="1">Multi-pass membrane protein</topology>
    </subcellularLocation>
</comment>